<dbReference type="InterPro" id="IPR051535">
    <property type="entry name" value="Siderophore_ABC-ATPase"/>
</dbReference>
<dbReference type="InterPro" id="IPR038729">
    <property type="entry name" value="Rad50/SbcC_AAA"/>
</dbReference>
<keyword evidence="4" id="KW-0410">Iron transport</keyword>
<keyword evidence="5" id="KW-0408">Iron</keyword>
<sequence>MDPRVSLPLRSVAAHAHSPPQLPDWLADIPAVGDLLAGFEFEATTIFVGENGAGKSTIIEAIATALDLPHGGGSAWEVREHAEEAPVLTEHLQIIKGATTNRQGFFLRAETMHESMAHLMEIGALRGFELSQRSHGEMFVDTLTGRFLDFGLWILDEPESALSFTSSLTLLQLIRQRERAGLQTVMATHSPILASAEGARLVELGEWGIRDSTWDDLEMVAHWRRFLDDPRRYTRYLDEE</sequence>
<dbReference type="EMBL" id="CP065989">
    <property type="protein sequence ID" value="QQB14735.1"/>
    <property type="molecule type" value="Genomic_DNA"/>
</dbReference>
<dbReference type="PANTHER" id="PTHR42771">
    <property type="entry name" value="IRON(3+)-HYDROXAMATE IMPORT ATP-BINDING PROTEIN FHUC"/>
    <property type="match status" value="1"/>
</dbReference>
<dbReference type="GO" id="GO:0005886">
    <property type="term" value="C:plasma membrane"/>
    <property type="evidence" value="ECO:0007669"/>
    <property type="project" value="UniProtKB-SubCell"/>
</dbReference>
<dbReference type="Gene3D" id="3.40.50.300">
    <property type="entry name" value="P-loop containing nucleotide triphosphate hydrolases"/>
    <property type="match status" value="2"/>
</dbReference>
<dbReference type="InterPro" id="IPR003593">
    <property type="entry name" value="AAA+_ATPase"/>
</dbReference>
<accession>A0A7T4DIV6</accession>
<dbReference type="RefSeq" id="WP_198499788.1">
    <property type="nucleotide sequence ID" value="NZ_CP065989.1"/>
</dbReference>
<feature type="domain" description="AAA+ ATPase" evidence="8">
    <location>
        <begin position="41"/>
        <end position="213"/>
    </location>
</feature>
<evidence type="ECO:0000256" key="3">
    <source>
        <dbReference type="ARBA" id="ARBA00022475"/>
    </source>
</evidence>
<dbReference type="SUPFAM" id="SSF52540">
    <property type="entry name" value="P-loop containing nucleoside triphosphate hydrolases"/>
    <property type="match status" value="1"/>
</dbReference>
<organism evidence="9 10">
    <name type="scientific">Brevibacterium casei</name>
    <dbReference type="NCBI Taxonomy" id="33889"/>
    <lineage>
        <taxon>Bacteria</taxon>
        <taxon>Bacillati</taxon>
        <taxon>Actinomycetota</taxon>
        <taxon>Actinomycetes</taxon>
        <taxon>Micrococcales</taxon>
        <taxon>Brevibacteriaceae</taxon>
        <taxon>Brevibacterium</taxon>
    </lineage>
</organism>
<evidence type="ECO:0000256" key="7">
    <source>
        <dbReference type="ARBA" id="ARBA00023136"/>
    </source>
</evidence>
<evidence type="ECO:0000256" key="6">
    <source>
        <dbReference type="ARBA" id="ARBA00023065"/>
    </source>
</evidence>
<keyword evidence="3" id="KW-1003">Cell membrane</keyword>
<evidence type="ECO:0000313" key="10">
    <source>
        <dbReference type="Proteomes" id="UP000595374"/>
    </source>
</evidence>
<keyword evidence="6" id="KW-0406">Ion transport</keyword>
<name>A0A7T4DIV6_9MICO</name>
<proteinExistence type="predicted"/>
<reference evidence="9 10" key="1">
    <citation type="submission" date="2020-12" db="EMBL/GenBank/DDBJ databases">
        <title>FDA dAtabase for Regulatory Grade micrObial Sequences (FDA-ARGOS): Supporting development and validation of Infectious Disease Dx tests.</title>
        <authorList>
            <person name="Sproer C."/>
            <person name="Gronow S."/>
            <person name="Severitt S."/>
            <person name="Schroder I."/>
            <person name="Tallon L."/>
            <person name="Sadzewicz L."/>
            <person name="Zhao X."/>
            <person name="Boylan J."/>
            <person name="Ott S."/>
            <person name="Bowen H."/>
            <person name="Vavikolanu K."/>
            <person name="Mehta A."/>
            <person name="Aluvathingal J."/>
            <person name="Nadendla S."/>
            <person name="Lowell S."/>
            <person name="Myers T."/>
            <person name="Yan Y."/>
            <person name="Sichtig H."/>
        </authorList>
    </citation>
    <scope>NUCLEOTIDE SEQUENCE [LARGE SCALE GENOMIC DNA]</scope>
    <source>
        <strain evidence="9 10">FDAARGOS_990</strain>
    </source>
</reference>
<evidence type="ECO:0000256" key="1">
    <source>
        <dbReference type="ARBA" id="ARBA00004202"/>
    </source>
</evidence>
<evidence type="ECO:0000313" key="9">
    <source>
        <dbReference type="EMBL" id="QQB14735.1"/>
    </source>
</evidence>
<keyword evidence="7" id="KW-0472">Membrane</keyword>
<evidence type="ECO:0000256" key="2">
    <source>
        <dbReference type="ARBA" id="ARBA00022448"/>
    </source>
</evidence>
<evidence type="ECO:0000256" key="4">
    <source>
        <dbReference type="ARBA" id="ARBA00022496"/>
    </source>
</evidence>
<keyword evidence="2" id="KW-0813">Transport</keyword>
<dbReference type="Pfam" id="PF13476">
    <property type="entry name" value="AAA_23"/>
    <property type="match status" value="1"/>
</dbReference>
<dbReference type="SMART" id="SM00382">
    <property type="entry name" value="AAA"/>
    <property type="match status" value="1"/>
</dbReference>
<dbReference type="Proteomes" id="UP000595374">
    <property type="component" value="Chromosome"/>
</dbReference>
<dbReference type="GO" id="GO:0016887">
    <property type="term" value="F:ATP hydrolysis activity"/>
    <property type="evidence" value="ECO:0007669"/>
    <property type="project" value="InterPro"/>
</dbReference>
<dbReference type="GO" id="GO:0006826">
    <property type="term" value="P:iron ion transport"/>
    <property type="evidence" value="ECO:0007669"/>
    <property type="project" value="UniProtKB-KW"/>
</dbReference>
<evidence type="ECO:0000256" key="5">
    <source>
        <dbReference type="ARBA" id="ARBA00023004"/>
    </source>
</evidence>
<gene>
    <name evidence="9" type="ORF">I6H47_01755</name>
</gene>
<protein>
    <submittedName>
        <fullName evidence="9">AAA family ATPase</fullName>
    </submittedName>
</protein>
<dbReference type="PANTHER" id="PTHR42771:SF2">
    <property type="entry name" value="IRON(3+)-HYDROXAMATE IMPORT ATP-BINDING PROTEIN FHUC"/>
    <property type="match status" value="1"/>
</dbReference>
<dbReference type="GO" id="GO:0006302">
    <property type="term" value="P:double-strand break repair"/>
    <property type="evidence" value="ECO:0007669"/>
    <property type="project" value="InterPro"/>
</dbReference>
<comment type="subcellular location">
    <subcellularLocation>
        <location evidence="1">Cell membrane</location>
        <topology evidence="1">Peripheral membrane protein</topology>
    </subcellularLocation>
</comment>
<dbReference type="AlphaFoldDB" id="A0A7T4DIV6"/>
<dbReference type="InterPro" id="IPR027417">
    <property type="entry name" value="P-loop_NTPase"/>
</dbReference>
<evidence type="ECO:0000259" key="8">
    <source>
        <dbReference type="SMART" id="SM00382"/>
    </source>
</evidence>